<dbReference type="AlphaFoldDB" id="A0A7Y9IE00"/>
<evidence type="ECO:0000256" key="1">
    <source>
        <dbReference type="SAM" id="MobiDB-lite"/>
    </source>
</evidence>
<accession>A0A7Y9IE00</accession>
<dbReference type="Proteomes" id="UP000569914">
    <property type="component" value="Unassembled WGS sequence"/>
</dbReference>
<feature type="compositionally biased region" description="Polar residues" evidence="1">
    <location>
        <begin position="50"/>
        <end position="69"/>
    </location>
</feature>
<name>A0A7Y9IE00_9ACTN</name>
<sequence length="77" mass="8134">MISGYGERSATTRPTASATAAARTATSAQACRSDRSGAIPRSHQSRSRSNDQAVAQASSGRTSNRSTQRPGRPQRGW</sequence>
<organism evidence="2 3">
    <name type="scientific">Microlunatus parietis</name>
    <dbReference type="NCBI Taxonomy" id="682979"/>
    <lineage>
        <taxon>Bacteria</taxon>
        <taxon>Bacillati</taxon>
        <taxon>Actinomycetota</taxon>
        <taxon>Actinomycetes</taxon>
        <taxon>Propionibacteriales</taxon>
        <taxon>Propionibacteriaceae</taxon>
        <taxon>Microlunatus</taxon>
    </lineage>
</organism>
<evidence type="ECO:0000313" key="2">
    <source>
        <dbReference type="EMBL" id="NYE74783.1"/>
    </source>
</evidence>
<gene>
    <name evidence="2" type="ORF">BKA15_006112</name>
</gene>
<dbReference type="RefSeq" id="WP_179757335.1">
    <property type="nucleotide sequence ID" value="NZ_JACCBU010000001.1"/>
</dbReference>
<evidence type="ECO:0000313" key="3">
    <source>
        <dbReference type="Proteomes" id="UP000569914"/>
    </source>
</evidence>
<proteinExistence type="predicted"/>
<reference evidence="2 3" key="1">
    <citation type="submission" date="2020-07" db="EMBL/GenBank/DDBJ databases">
        <title>Sequencing the genomes of 1000 actinobacteria strains.</title>
        <authorList>
            <person name="Klenk H.-P."/>
        </authorList>
    </citation>
    <scope>NUCLEOTIDE SEQUENCE [LARGE SCALE GENOMIC DNA]</scope>
    <source>
        <strain evidence="2 3">DSM 22083</strain>
    </source>
</reference>
<dbReference type="EMBL" id="JACCBU010000001">
    <property type="protein sequence ID" value="NYE74783.1"/>
    <property type="molecule type" value="Genomic_DNA"/>
</dbReference>
<protein>
    <submittedName>
        <fullName evidence="2">Uncharacterized protein</fullName>
    </submittedName>
</protein>
<keyword evidence="3" id="KW-1185">Reference proteome</keyword>
<feature type="compositionally biased region" description="Low complexity" evidence="1">
    <location>
        <begin position="8"/>
        <end position="31"/>
    </location>
</feature>
<comment type="caution">
    <text evidence="2">The sequence shown here is derived from an EMBL/GenBank/DDBJ whole genome shotgun (WGS) entry which is preliminary data.</text>
</comment>
<feature type="region of interest" description="Disordered" evidence="1">
    <location>
        <begin position="1"/>
        <end position="77"/>
    </location>
</feature>